<dbReference type="Gene3D" id="1.10.357.10">
    <property type="entry name" value="Tetracycline Repressor, domain 2"/>
    <property type="match status" value="1"/>
</dbReference>
<dbReference type="EMBL" id="BAAARW010000005">
    <property type="protein sequence ID" value="GAA2407370.1"/>
    <property type="molecule type" value="Genomic_DNA"/>
</dbReference>
<evidence type="ECO:0000256" key="3">
    <source>
        <dbReference type="ARBA" id="ARBA00023163"/>
    </source>
</evidence>
<dbReference type="Proteomes" id="UP001501231">
    <property type="component" value="Unassembled WGS sequence"/>
</dbReference>
<dbReference type="Pfam" id="PF00440">
    <property type="entry name" value="TetR_N"/>
    <property type="match status" value="1"/>
</dbReference>
<dbReference type="PROSITE" id="PS50977">
    <property type="entry name" value="HTH_TETR_2"/>
    <property type="match status" value="1"/>
</dbReference>
<evidence type="ECO:0000259" key="5">
    <source>
        <dbReference type="PROSITE" id="PS50977"/>
    </source>
</evidence>
<gene>
    <name evidence="6" type="ORF">GCM10010191_14620</name>
</gene>
<dbReference type="PANTHER" id="PTHR30055">
    <property type="entry name" value="HTH-TYPE TRANSCRIPTIONAL REGULATOR RUTR"/>
    <property type="match status" value="1"/>
</dbReference>
<keyword evidence="2 4" id="KW-0238">DNA-binding</keyword>
<reference evidence="6 7" key="1">
    <citation type="journal article" date="2019" name="Int. J. Syst. Evol. Microbiol.">
        <title>The Global Catalogue of Microorganisms (GCM) 10K type strain sequencing project: providing services to taxonomists for standard genome sequencing and annotation.</title>
        <authorList>
            <consortium name="The Broad Institute Genomics Platform"/>
            <consortium name="The Broad Institute Genome Sequencing Center for Infectious Disease"/>
            <person name="Wu L."/>
            <person name="Ma J."/>
        </authorList>
    </citation>
    <scope>NUCLEOTIDE SEQUENCE [LARGE SCALE GENOMIC DNA]</scope>
    <source>
        <strain evidence="6 7">JCM 3325</strain>
    </source>
</reference>
<feature type="DNA-binding region" description="H-T-H motif" evidence="4">
    <location>
        <begin position="24"/>
        <end position="43"/>
    </location>
</feature>
<accession>A0ABN3ILZ3</accession>
<dbReference type="InterPro" id="IPR050109">
    <property type="entry name" value="HTH-type_TetR-like_transc_reg"/>
</dbReference>
<evidence type="ECO:0000256" key="2">
    <source>
        <dbReference type="ARBA" id="ARBA00023125"/>
    </source>
</evidence>
<comment type="caution">
    <text evidence="6">The sequence shown here is derived from an EMBL/GenBank/DDBJ whole genome shotgun (WGS) entry which is preliminary data.</text>
</comment>
<dbReference type="PANTHER" id="PTHR30055:SF238">
    <property type="entry name" value="MYCOFACTOCIN BIOSYNTHESIS TRANSCRIPTIONAL REGULATOR MFTR-RELATED"/>
    <property type="match status" value="1"/>
</dbReference>
<keyword evidence="1" id="KW-0805">Transcription regulation</keyword>
<evidence type="ECO:0000313" key="7">
    <source>
        <dbReference type="Proteomes" id="UP001501231"/>
    </source>
</evidence>
<dbReference type="SUPFAM" id="SSF46689">
    <property type="entry name" value="Homeodomain-like"/>
    <property type="match status" value="1"/>
</dbReference>
<name>A0ABN3ILZ3_9ACTN</name>
<evidence type="ECO:0000256" key="4">
    <source>
        <dbReference type="PROSITE-ProRule" id="PRU00335"/>
    </source>
</evidence>
<proteinExistence type="predicted"/>
<dbReference type="RefSeq" id="WP_344587795.1">
    <property type="nucleotide sequence ID" value="NZ_BAAARW010000005.1"/>
</dbReference>
<organism evidence="6 7">
    <name type="scientific">Actinomadura vinacea</name>
    <dbReference type="NCBI Taxonomy" id="115336"/>
    <lineage>
        <taxon>Bacteria</taxon>
        <taxon>Bacillati</taxon>
        <taxon>Actinomycetota</taxon>
        <taxon>Actinomycetes</taxon>
        <taxon>Streptosporangiales</taxon>
        <taxon>Thermomonosporaceae</taxon>
        <taxon>Actinomadura</taxon>
    </lineage>
</organism>
<dbReference type="PRINTS" id="PR00455">
    <property type="entry name" value="HTHTETR"/>
</dbReference>
<protein>
    <submittedName>
        <fullName evidence="6">TetR/AcrR family transcriptional regulator</fullName>
    </submittedName>
</protein>
<keyword evidence="3" id="KW-0804">Transcription</keyword>
<dbReference type="InterPro" id="IPR009057">
    <property type="entry name" value="Homeodomain-like_sf"/>
</dbReference>
<evidence type="ECO:0000256" key="1">
    <source>
        <dbReference type="ARBA" id="ARBA00023015"/>
    </source>
</evidence>
<feature type="domain" description="HTH tetR-type" evidence="5">
    <location>
        <begin position="1"/>
        <end position="61"/>
    </location>
</feature>
<evidence type="ECO:0000313" key="6">
    <source>
        <dbReference type="EMBL" id="GAA2407370.1"/>
    </source>
</evidence>
<dbReference type="InterPro" id="IPR036271">
    <property type="entry name" value="Tet_transcr_reg_TetR-rel_C_sf"/>
</dbReference>
<dbReference type="InterPro" id="IPR001647">
    <property type="entry name" value="HTH_TetR"/>
</dbReference>
<keyword evidence="7" id="KW-1185">Reference proteome</keyword>
<dbReference type="SUPFAM" id="SSF48498">
    <property type="entry name" value="Tetracyclin repressor-like, C-terminal domain"/>
    <property type="match status" value="1"/>
</dbReference>
<sequence>MSARERILDAAAEVMLERGMAGTTTKEIARAAGYSEALLYKHFRDKEELLLHVMHHRMPAFIDGVVAGEGEVAANLAALAHRALNFYLRAFPMMASMVSQPKLMAATRESLRKYDAGPRVPVDRLAAYLRAERDAGRIAAGADPEAIASLFMGACFQQGFLHYFAHGPDGPAIPESDARALVAPLLPALGFAPDS</sequence>